<dbReference type="InterPro" id="IPR015424">
    <property type="entry name" value="PyrdxlP-dep_Trfase"/>
</dbReference>
<keyword evidence="2" id="KW-0032">Aminotransferase</keyword>
<sequence length="109" mass="11498">YHGHADCLLVKAGSGALALGQPNSPGVPADFAKHTLTCTYNDLNTVRAAFEQYPQEIACIIVEPVAGNMNCIPPQPDFLPGLRALCDEFGALLIIDEVMTGFRVALAGA</sequence>
<dbReference type="AlphaFoldDB" id="A0A6L3X2N8"/>
<dbReference type="EMBL" id="WBSZ01002766">
    <property type="protein sequence ID" value="KAB2424259.1"/>
    <property type="molecule type" value="Genomic_DNA"/>
</dbReference>
<comment type="caution">
    <text evidence="2">The sequence shown here is derived from an EMBL/GenBank/DDBJ whole genome shotgun (WGS) entry which is preliminary data.</text>
</comment>
<dbReference type="Gene3D" id="3.40.640.10">
    <property type="entry name" value="Type I PLP-dependent aspartate aminotransferase-like (Major domain)"/>
    <property type="match status" value="1"/>
</dbReference>
<feature type="non-terminal residue" evidence="2">
    <location>
        <position position="109"/>
    </location>
</feature>
<dbReference type="GO" id="GO:0008483">
    <property type="term" value="F:transaminase activity"/>
    <property type="evidence" value="ECO:0007669"/>
    <property type="project" value="UniProtKB-KW"/>
</dbReference>
<dbReference type="PANTHER" id="PTHR43713:SF3">
    <property type="entry name" value="GLUTAMATE-1-SEMIALDEHYDE 2,1-AMINOMUTASE 1, CHLOROPLASTIC-RELATED"/>
    <property type="match status" value="1"/>
</dbReference>
<accession>A0A6L3X2N8</accession>
<gene>
    <name evidence="2" type="ORF">F9C29_35275</name>
</gene>
<comment type="cofactor">
    <cofactor evidence="1">
        <name>pyridoxal 5'-phosphate</name>
        <dbReference type="ChEBI" id="CHEBI:597326"/>
    </cofactor>
</comment>
<evidence type="ECO:0000313" key="3">
    <source>
        <dbReference type="Proteomes" id="UP000476281"/>
    </source>
</evidence>
<dbReference type="InterPro" id="IPR015421">
    <property type="entry name" value="PyrdxlP-dep_Trfase_major"/>
</dbReference>
<dbReference type="GO" id="GO:0030170">
    <property type="term" value="F:pyridoxal phosphate binding"/>
    <property type="evidence" value="ECO:0007669"/>
    <property type="project" value="InterPro"/>
</dbReference>
<dbReference type="Proteomes" id="UP000476281">
    <property type="component" value="Unassembled WGS sequence"/>
</dbReference>
<dbReference type="InterPro" id="IPR005814">
    <property type="entry name" value="Aminotrans_3"/>
</dbReference>
<reference evidence="2 3" key="1">
    <citation type="submission" date="2019-09" db="EMBL/GenBank/DDBJ databases">
        <title>Reversal of blaTEM antimicrobial resistance by CRISPR-Cas9 in clinical E. coli and other Enterobacteriaceae strains.</title>
        <authorList>
            <person name="Tagliaferri T."/>
            <person name="Guimaraes N."/>
            <person name="Pereira M."/>
            <person name="Felicori L."/>
            <person name="Horz H.-P."/>
            <person name="Santos S."/>
            <person name="Mendes T."/>
        </authorList>
    </citation>
    <scope>NUCLEOTIDE SEQUENCE [LARGE SCALE GENOMIC DNA]</scope>
    <source>
        <strain evidence="2 3">E2_blaTEM_MG</strain>
    </source>
</reference>
<dbReference type="Pfam" id="PF00202">
    <property type="entry name" value="Aminotran_3"/>
    <property type="match status" value="1"/>
</dbReference>
<dbReference type="SUPFAM" id="SSF53383">
    <property type="entry name" value="PLP-dependent transferases"/>
    <property type="match status" value="1"/>
</dbReference>
<evidence type="ECO:0000313" key="2">
    <source>
        <dbReference type="EMBL" id="KAB2424259.1"/>
    </source>
</evidence>
<evidence type="ECO:0000256" key="1">
    <source>
        <dbReference type="ARBA" id="ARBA00001933"/>
    </source>
</evidence>
<organism evidence="2 3">
    <name type="scientific">Enterobacter hormaechei</name>
    <dbReference type="NCBI Taxonomy" id="158836"/>
    <lineage>
        <taxon>Bacteria</taxon>
        <taxon>Pseudomonadati</taxon>
        <taxon>Pseudomonadota</taxon>
        <taxon>Gammaproteobacteria</taxon>
        <taxon>Enterobacterales</taxon>
        <taxon>Enterobacteriaceae</taxon>
        <taxon>Enterobacter</taxon>
        <taxon>Enterobacter cloacae complex</taxon>
    </lineage>
</organism>
<feature type="non-terminal residue" evidence="2">
    <location>
        <position position="1"/>
    </location>
</feature>
<keyword evidence="2" id="KW-0808">Transferase</keyword>
<protein>
    <submittedName>
        <fullName evidence="2">Aminotransferase class III-fold pyridoxal phosphate-dependent enzyme</fullName>
    </submittedName>
</protein>
<proteinExistence type="predicted"/>
<dbReference type="PANTHER" id="PTHR43713">
    <property type="entry name" value="GLUTAMATE-1-SEMIALDEHYDE 2,1-AMINOMUTASE"/>
    <property type="match status" value="1"/>
</dbReference>
<name>A0A6L3X2N8_9ENTR</name>